<accession>A0ABT7GSN5</accession>
<feature type="transmembrane region" description="Helical" evidence="2">
    <location>
        <begin position="363"/>
        <end position="386"/>
    </location>
</feature>
<evidence type="ECO:0000313" key="4">
    <source>
        <dbReference type="Proteomes" id="UP001223390"/>
    </source>
</evidence>
<feature type="compositionally biased region" description="Low complexity" evidence="1">
    <location>
        <begin position="8"/>
        <end position="34"/>
    </location>
</feature>
<dbReference type="PANTHER" id="PTHR13325:SF3">
    <property type="entry name" value="MEMBRANE-BOUND TRANSCRIPTION FACTOR SITE-2 PROTEASE"/>
    <property type="match status" value="1"/>
</dbReference>
<dbReference type="InterPro" id="IPR001193">
    <property type="entry name" value="MBTPS2"/>
</dbReference>
<feature type="transmembrane region" description="Helical" evidence="2">
    <location>
        <begin position="392"/>
        <end position="410"/>
    </location>
</feature>
<feature type="region of interest" description="Disordered" evidence="1">
    <location>
        <begin position="1"/>
        <end position="38"/>
    </location>
</feature>
<evidence type="ECO:0000313" key="3">
    <source>
        <dbReference type="EMBL" id="MDK9496616.1"/>
    </source>
</evidence>
<evidence type="ECO:0000256" key="1">
    <source>
        <dbReference type="SAM" id="MobiDB-lite"/>
    </source>
</evidence>
<dbReference type="RefSeq" id="WP_285342181.1">
    <property type="nucleotide sequence ID" value="NZ_JASITI010000013.1"/>
</dbReference>
<dbReference type="PANTHER" id="PTHR13325">
    <property type="entry name" value="PROTEASE M50 MEMBRANE-BOUND TRANSCRIPTION FACTOR SITE 2 PROTEASE"/>
    <property type="match status" value="1"/>
</dbReference>
<feature type="transmembrane region" description="Helical" evidence="2">
    <location>
        <begin position="265"/>
        <end position="289"/>
    </location>
</feature>
<organism evidence="3 4">
    <name type="scientific">Streptomyces katrae</name>
    <dbReference type="NCBI Taxonomy" id="68223"/>
    <lineage>
        <taxon>Bacteria</taxon>
        <taxon>Bacillati</taxon>
        <taxon>Actinomycetota</taxon>
        <taxon>Actinomycetes</taxon>
        <taxon>Kitasatosporales</taxon>
        <taxon>Streptomycetaceae</taxon>
        <taxon>Streptomyces</taxon>
    </lineage>
</organism>
<name>A0ABT7GSN5_9ACTN</name>
<proteinExistence type="predicted"/>
<evidence type="ECO:0000256" key="2">
    <source>
        <dbReference type="SAM" id="Phobius"/>
    </source>
</evidence>
<feature type="transmembrane region" description="Helical" evidence="2">
    <location>
        <begin position="200"/>
        <end position="228"/>
    </location>
</feature>
<protein>
    <recommendedName>
        <fullName evidence="5">Peptide zinc metalloprotease protein</fullName>
    </recommendedName>
</protein>
<reference evidence="3 4" key="1">
    <citation type="submission" date="2023-05" db="EMBL/GenBank/DDBJ databases">
        <title>Sequencing and Assembly of Streptomyces sp. NP73.</title>
        <authorList>
            <person name="Konwar A.N."/>
            <person name="Saikia K."/>
            <person name="Thakur D."/>
        </authorList>
    </citation>
    <scope>NUCLEOTIDE SEQUENCE [LARGE SCALE GENOMIC DNA]</scope>
    <source>
        <strain evidence="3 4">NP73</strain>
    </source>
</reference>
<comment type="caution">
    <text evidence="3">The sequence shown here is derived from an EMBL/GenBank/DDBJ whole genome shotgun (WGS) entry which is preliminary data.</text>
</comment>
<keyword evidence="2" id="KW-1133">Transmembrane helix</keyword>
<dbReference type="EMBL" id="JASITI010000013">
    <property type="protein sequence ID" value="MDK9496616.1"/>
    <property type="molecule type" value="Genomic_DNA"/>
</dbReference>
<sequence length="575" mass="61482">MSTKTLIRKAAPNPAAAAQAASKQAAPRPAASAADDWDPALLERPRIAANVEIHEPIESGAPWVLQRGNHQHFRLQPDMARLVRAMDGTLDHTGLAEVLGPPWTAQHVGTAVHKLADSKVLDDGKPAERRSTWFRFVPPMTLQFTVVHPERLLARLAPVIRLLAGRTSAAVAALFVLGGILALALLTPEVDAALGRPLPFYAYFGVMAGVLATTAVHEVGHGAVLTYYGGRPSRMGFMLFYMSPAFFCDVSDGWRLSRKEQRVRVALAGIATQTVIAGAAALSALFLGPSDLRDAVLVFAVATYTSGVVNLLPFVKLDGYIALMSHLDVPHLRDRAMTDARRFLARTLFGGRGYARELGGRRWAVAFGLACMAFPLYVIAGALTLWSDLLQRLGAVGTSTVLMVVCYLVYRLGLGFAKLTTEGRAAGAPLWRVIAAAVLLTGAAGTALVLVKAPYTVAAGYVAHDGGRVELVLPNTADLSAVRPDSAVRFYRAGLMTREQTGTANVAATTRTETTAPMSAFFPVAATPVRMPVVSLPLTVGEAPADRVGAARVDLGELPLGEWLYVKYVAPLWRR</sequence>
<dbReference type="InterPro" id="IPR049694">
    <property type="entry name" value="Daptide_HExxH"/>
</dbReference>
<feature type="transmembrane region" description="Helical" evidence="2">
    <location>
        <begin position="169"/>
        <end position="188"/>
    </location>
</feature>
<feature type="transmembrane region" description="Helical" evidence="2">
    <location>
        <begin position="430"/>
        <end position="451"/>
    </location>
</feature>
<feature type="transmembrane region" description="Helical" evidence="2">
    <location>
        <begin position="295"/>
        <end position="315"/>
    </location>
</feature>
<gene>
    <name evidence="3" type="ORF">QEZ40_001199</name>
</gene>
<dbReference type="NCBIfam" id="NF041824">
    <property type="entry name" value="daptide_HExxH"/>
    <property type="match status" value="1"/>
</dbReference>
<keyword evidence="2" id="KW-0472">Membrane</keyword>
<evidence type="ECO:0008006" key="5">
    <source>
        <dbReference type="Google" id="ProtNLM"/>
    </source>
</evidence>
<dbReference type="Proteomes" id="UP001223390">
    <property type="component" value="Unassembled WGS sequence"/>
</dbReference>
<keyword evidence="2" id="KW-0812">Transmembrane</keyword>
<keyword evidence="4" id="KW-1185">Reference proteome</keyword>